<gene>
    <name evidence="4" type="ORF">E1269_22285</name>
</gene>
<comment type="caution">
    <text evidence="4">The sequence shown here is derived from an EMBL/GenBank/DDBJ whole genome shotgun (WGS) entry which is preliminary data.</text>
</comment>
<keyword evidence="5" id="KW-1185">Reference proteome</keyword>
<reference evidence="4 5" key="1">
    <citation type="submission" date="2019-03" db="EMBL/GenBank/DDBJ databases">
        <title>Draft genome sequences of novel Actinobacteria.</title>
        <authorList>
            <person name="Sahin N."/>
            <person name="Ay H."/>
            <person name="Saygin H."/>
        </authorList>
    </citation>
    <scope>NUCLEOTIDE SEQUENCE [LARGE SCALE GENOMIC DNA]</scope>
    <source>
        <strain evidence="4 5">5K138</strain>
    </source>
</reference>
<dbReference type="Pfam" id="PF22725">
    <property type="entry name" value="GFO_IDH_MocA_C3"/>
    <property type="match status" value="1"/>
</dbReference>
<evidence type="ECO:0000313" key="4">
    <source>
        <dbReference type="EMBL" id="TDE01979.1"/>
    </source>
</evidence>
<dbReference type="Proteomes" id="UP000294739">
    <property type="component" value="Unassembled WGS sequence"/>
</dbReference>
<evidence type="ECO:0000313" key="5">
    <source>
        <dbReference type="Proteomes" id="UP000294739"/>
    </source>
</evidence>
<evidence type="ECO:0000259" key="2">
    <source>
        <dbReference type="Pfam" id="PF01408"/>
    </source>
</evidence>
<dbReference type="InterPro" id="IPR052515">
    <property type="entry name" value="Gfo/Idh/MocA_Oxidoreductase"/>
</dbReference>
<organism evidence="4 5">
    <name type="scientific">Jiangella asiatica</name>
    <dbReference type="NCBI Taxonomy" id="2530372"/>
    <lineage>
        <taxon>Bacteria</taxon>
        <taxon>Bacillati</taxon>
        <taxon>Actinomycetota</taxon>
        <taxon>Actinomycetes</taxon>
        <taxon>Jiangellales</taxon>
        <taxon>Jiangellaceae</taxon>
        <taxon>Jiangella</taxon>
    </lineage>
</organism>
<dbReference type="InterPro" id="IPR000683">
    <property type="entry name" value="Gfo/Idh/MocA-like_OxRdtase_N"/>
</dbReference>
<dbReference type="InterPro" id="IPR036291">
    <property type="entry name" value="NAD(P)-bd_dom_sf"/>
</dbReference>
<dbReference type="SUPFAM" id="SSF55347">
    <property type="entry name" value="Glyceraldehyde-3-phosphate dehydrogenase-like, C-terminal domain"/>
    <property type="match status" value="1"/>
</dbReference>
<feature type="region of interest" description="Disordered" evidence="1">
    <location>
        <begin position="342"/>
        <end position="362"/>
    </location>
</feature>
<dbReference type="OrthoDB" id="9815825at2"/>
<dbReference type="InParanoid" id="A0A4R5CNJ1"/>
<feature type="domain" description="GFO/IDH/MocA-like oxidoreductase" evidence="3">
    <location>
        <begin position="138"/>
        <end position="250"/>
    </location>
</feature>
<dbReference type="GO" id="GO:0000166">
    <property type="term" value="F:nucleotide binding"/>
    <property type="evidence" value="ECO:0007669"/>
    <property type="project" value="InterPro"/>
</dbReference>
<dbReference type="AlphaFoldDB" id="A0A4R5CNJ1"/>
<dbReference type="InterPro" id="IPR055170">
    <property type="entry name" value="GFO_IDH_MocA-like_dom"/>
</dbReference>
<dbReference type="Gene3D" id="3.30.360.10">
    <property type="entry name" value="Dihydrodipicolinate Reductase, domain 2"/>
    <property type="match status" value="1"/>
</dbReference>
<dbReference type="RefSeq" id="WP_131898656.1">
    <property type="nucleotide sequence ID" value="NZ_SMKZ01000038.1"/>
</dbReference>
<dbReference type="Pfam" id="PF01408">
    <property type="entry name" value="GFO_IDH_MocA"/>
    <property type="match status" value="1"/>
</dbReference>
<dbReference type="Gene3D" id="3.40.50.720">
    <property type="entry name" value="NAD(P)-binding Rossmann-like Domain"/>
    <property type="match status" value="1"/>
</dbReference>
<dbReference type="PANTHER" id="PTHR43249">
    <property type="entry name" value="UDP-N-ACETYL-2-AMINO-2-DEOXY-D-GLUCURONATE OXIDASE"/>
    <property type="match status" value="1"/>
</dbReference>
<accession>A0A4R5CNJ1</accession>
<dbReference type="EMBL" id="SMKZ01000038">
    <property type="protein sequence ID" value="TDE01979.1"/>
    <property type="molecule type" value="Genomic_DNA"/>
</dbReference>
<dbReference type="PANTHER" id="PTHR43249:SF1">
    <property type="entry name" value="D-GLUCOSIDE 3-DEHYDROGENASE"/>
    <property type="match status" value="1"/>
</dbReference>
<evidence type="ECO:0000259" key="3">
    <source>
        <dbReference type="Pfam" id="PF22725"/>
    </source>
</evidence>
<protein>
    <submittedName>
        <fullName evidence="4">Gfo/Idh/MocA family oxidoreductase</fullName>
    </submittedName>
</protein>
<evidence type="ECO:0000256" key="1">
    <source>
        <dbReference type="SAM" id="MobiDB-lite"/>
    </source>
</evidence>
<proteinExistence type="predicted"/>
<name>A0A4R5CNJ1_9ACTN</name>
<dbReference type="SUPFAM" id="SSF51735">
    <property type="entry name" value="NAD(P)-binding Rossmann-fold domains"/>
    <property type="match status" value="1"/>
</dbReference>
<sequence>MSRDERIRTAIVGTGLIAGVGHLPALRELSGDVDVVAAVDVDRERVNGFADQWGIRGRFTELTAMLAAESPDLVIVATPPSIHPDHTVEALEAGAWVWCEKPPALSLAEYDIMTAAERDGGPYAAVVFQLRFGAGARHHRELLASGSLGRPLAAHCQTTWYRNPAYFEPEWRGNFRGDGGPAMALGIHQIDLMLSMLGPWQEVSAFAATSSHDIDTDDVSTAVVRFESGALATVMTSAVSPAPVSHLRIDTELATVRLTHLYRYRNADWTCTPSEDVDEQVAAGWANPYPDERTGHLAQLRPLIANIRAGERPETSGDGGRAAVELITSLYKSAFTGQTVKRGDVSTDDPFYHRLDGGRGHD</sequence>
<feature type="domain" description="Gfo/Idh/MocA-like oxidoreductase N-terminal" evidence="2">
    <location>
        <begin position="7"/>
        <end position="120"/>
    </location>
</feature>